<feature type="domain" description="FtsK" evidence="5">
    <location>
        <begin position="736"/>
        <end position="927"/>
    </location>
</feature>
<feature type="domain" description="FtsK" evidence="5">
    <location>
        <begin position="1082"/>
        <end position="1276"/>
    </location>
</feature>
<sequence length="1569" mass="171147">MELLLKVRLNGAAGQEVREVLANISEGTRVADLATVLQESLGHNPSPEQLQSQQPAPLEAPGVLRLVRDADTVAAQVPPLWLGGQQLDPEAPLEAGPIHDGATLSLVGADPVAGEPTGLVELRVVGGPGAGLVRRMGLGDYTVGGETADISLPGLEEPLVRVRVKTGPEVSVEPIEQAQKAEAPIRPVRNRKLPGPLVLRIRAGETAKSTSQQETRQQRRRRKKLDRHRRKENKRRLKRGEQPFKQAQPHVEQDPDARRRLIELDRRPIEGSLPWEAEVILGVGQSQLTVGPVPAADAVVVQGSETFTLDFNRPPRLARPQRHAKFTLPRQPQPARKPPFSLIMLVGPLVMGVGMYLLTQRLASLMFTALSPLMMLGNFFTMRSQSNRTHRDEVIKYEEMKQDVEAKAFEALLEEHQLRRGDYPDPAEVMLRATGPRAALWERRYENPDWLVLRVGTADQRSEVELTLPDRAAHEEPYRWTAPDVPVTLSMQQLGVVGVYGPLRRQIAAWMVSQCAVLHSPAELELSILLDPKCSGAAESDWSWSCWLPHIRMPEGKGARLRVATEDTTVSKQVNALLTIIEERQEKKSRRPKTPTIFVVLEGARALRHAPGMIQALREGPGAGVVFLCLDDDRVALPEECRAVLQAEEPLANLSITDEDSIEQVTLDVPIDGWFEQVARSLAPYRDAATKGAEGTIPRSSRFLDIINMPEPSAEEVLKRWTTGTQTTVAVIGEDSEGLFQVDVRADGPHALVAGTTGSGKSELLQTLIASLCIENTPEHMTFVLVDYKGGAAFKDCALLPHTVGMVTDLDGHLTSRALDSLGAELRRREHMLANADAKDIEDYTAAMQPGDEPMPRLMLVIDEFAALVSELPDFVTGLVDIARRGRSLGVHLVLATQRPAGVVSAEIKSNTNLRIALRVTDESDSQDVVESNASAYIPPSIPGRAHARLGHGRLLQFQAARVGGRPHGAVRTSEPQIEDLNLRDLSWPAPVGPVIEEDISIPTDLSALVNAMLEARSEQGLPAPHRPWLEPLPGTLVLDDLQIAYGEPSPAAEQKDQTSFSEGFLPPVVIGLEDLPALQEQRLMTWDYTHTAHLGVAGAPRSGRSTVLRLIAVEIARSASPADVHLYGIDGGSGALLPLVAFPHFGAVILRDQTDRLRRLITKLGTEIARRQQLLALEGYSSISEQRAAVAPGEKLPYIVILLDQWDGIVAVYQQVDGGDLLEKLENLMREGSAVGLRFVLTGDRLVFRGRMGTLLEDRLLLRMPTPEDFDLVGLRSRDVPLEMVPGRGFRTGVKPREVQIALLDQDHAGTAQVAAIQKESQSAQQRWGTIPKELQPPRVDELPLVIDADKAMKMVSTPIVGMVPLGVGGDSLDLLSVSMEEIGNGLLVTGPRRSGKSNSLTFILNYLLQAGVRTLLVLPRRSPLHAWTGKPGVLGVLDSSGTKADVEQILGPEDSDVVVIIDDFEVLGNDHVLADALWGHLKACRDNTGGVLMACGIDDLQAGYRGLLADIRKTRTGLILAPRSAGDGDSFSARLPRSVGAPVPLGRGLMITSQGWSWVQVPRQEHP</sequence>
<evidence type="ECO:0000256" key="2">
    <source>
        <dbReference type="ARBA" id="ARBA00022840"/>
    </source>
</evidence>
<dbReference type="InterPro" id="IPR050206">
    <property type="entry name" value="FtsK/SpoIIIE/SftA"/>
</dbReference>
<dbReference type="PROSITE" id="PS50901">
    <property type="entry name" value="FTSK"/>
    <property type="match status" value="2"/>
</dbReference>
<protein>
    <submittedName>
        <fullName evidence="6">DNA translocase FtsK</fullName>
    </submittedName>
</protein>
<comment type="caution">
    <text evidence="6">The sequence shown here is derived from an EMBL/GenBank/DDBJ whole genome shotgun (WGS) entry which is preliminary data.</text>
</comment>
<dbReference type="PANTHER" id="PTHR22683">
    <property type="entry name" value="SPORULATION PROTEIN RELATED"/>
    <property type="match status" value="1"/>
</dbReference>
<name>A0ABY1VPR7_9ACTO</name>
<keyword evidence="7" id="KW-1185">Reference proteome</keyword>
<accession>A0ABY1VPR7</accession>
<dbReference type="SMART" id="SM00382">
    <property type="entry name" value="AAA"/>
    <property type="match status" value="3"/>
</dbReference>
<dbReference type="InterPro" id="IPR027417">
    <property type="entry name" value="P-loop_NTPase"/>
</dbReference>
<reference evidence="6 7" key="1">
    <citation type="submission" date="2018-06" db="EMBL/GenBank/DDBJ databases">
        <authorList>
            <consortium name="Pathogen Informatics"/>
            <person name="Doyle S."/>
        </authorList>
    </citation>
    <scope>NUCLEOTIDE SEQUENCE [LARGE SCALE GENOMIC DNA]</scope>
    <source>
        <strain evidence="6 7">NCTC11535</strain>
    </source>
</reference>
<feature type="compositionally biased region" description="Basic residues" evidence="4">
    <location>
        <begin position="218"/>
        <end position="238"/>
    </location>
</feature>
<dbReference type="Pfam" id="PF01580">
    <property type="entry name" value="FtsK_SpoIIIE"/>
    <property type="match status" value="2"/>
</dbReference>
<dbReference type="Gene3D" id="3.40.50.300">
    <property type="entry name" value="P-loop containing nucleotide triphosphate hydrolases"/>
    <property type="match status" value="4"/>
</dbReference>
<dbReference type="InterPro" id="IPR003593">
    <property type="entry name" value="AAA+_ATPase"/>
</dbReference>
<feature type="binding site" evidence="3">
    <location>
        <begin position="755"/>
        <end position="762"/>
    </location>
    <ligand>
        <name>ATP</name>
        <dbReference type="ChEBI" id="CHEBI:30616"/>
    </ligand>
</feature>
<organism evidence="6 7">
    <name type="scientific">Actinomyces bovis</name>
    <dbReference type="NCBI Taxonomy" id="1658"/>
    <lineage>
        <taxon>Bacteria</taxon>
        <taxon>Bacillati</taxon>
        <taxon>Actinomycetota</taxon>
        <taxon>Actinomycetes</taxon>
        <taxon>Actinomycetales</taxon>
        <taxon>Actinomycetaceae</taxon>
        <taxon>Actinomyces</taxon>
    </lineage>
</organism>
<dbReference type="CDD" id="cd01127">
    <property type="entry name" value="TrwB_TraG_TraD_VirD4"/>
    <property type="match status" value="1"/>
</dbReference>
<evidence type="ECO:0000256" key="4">
    <source>
        <dbReference type="SAM" id="MobiDB-lite"/>
    </source>
</evidence>
<evidence type="ECO:0000313" key="7">
    <source>
        <dbReference type="Proteomes" id="UP000250006"/>
    </source>
</evidence>
<dbReference type="Proteomes" id="UP000250006">
    <property type="component" value="Unassembled WGS sequence"/>
</dbReference>
<dbReference type="PANTHER" id="PTHR22683:SF1">
    <property type="entry name" value="TYPE VII SECRETION SYSTEM PROTEIN ESSC"/>
    <property type="match status" value="1"/>
</dbReference>
<dbReference type="SUPFAM" id="SSF52540">
    <property type="entry name" value="P-loop containing nucleoside triphosphate hydrolases"/>
    <property type="match status" value="2"/>
</dbReference>
<feature type="binding site" evidence="3">
    <location>
        <begin position="1099"/>
        <end position="1106"/>
    </location>
    <ligand>
        <name>ATP</name>
        <dbReference type="ChEBI" id="CHEBI:30616"/>
    </ligand>
</feature>
<evidence type="ECO:0000256" key="3">
    <source>
        <dbReference type="PROSITE-ProRule" id="PRU00289"/>
    </source>
</evidence>
<evidence type="ECO:0000256" key="1">
    <source>
        <dbReference type="ARBA" id="ARBA00022741"/>
    </source>
</evidence>
<evidence type="ECO:0000259" key="5">
    <source>
        <dbReference type="PROSITE" id="PS50901"/>
    </source>
</evidence>
<evidence type="ECO:0000313" key="6">
    <source>
        <dbReference type="EMBL" id="SPT53631.1"/>
    </source>
</evidence>
<dbReference type="InterPro" id="IPR002543">
    <property type="entry name" value="FtsK_dom"/>
</dbReference>
<gene>
    <name evidence="6" type="primary">essC_3</name>
    <name evidence="6" type="ORF">NCTC11535_01302</name>
</gene>
<keyword evidence="2 3" id="KW-0067">ATP-binding</keyword>
<feature type="region of interest" description="Disordered" evidence="4">
    <location>
        <begin position="196"/>
        <end position="257"/>
    </location>
</feature>
<dbReference type="EMBL" id="UAPQ01000007">
    <property type="protein sequence ID" value="SPT53631.1"/>
    <property type="molecule type" value="Genomic_DNA"/>
</dbReference>
<keyword evidence="1 3" id="KW-0547">Nucleotide-binding</keyword>
<proteinExistence type="predicted"/>